<evidence type="ECO:0000313" key="11">
    <source>
        <dbReference type="EMBL" id="MBC8199158.1"/>
    </source>
</evidence>
<feature type="domain" description="Radical SAM core" evidence="10">
    <location>
        <begin position="13"/>
        <end position="226"/>
    </location>
</feature>
<dbReference type="SFLD" id="SFLDG01094">
    <property type="entry name" value="Uncharacterised_Radical_SAM_Su"/>
    <property type="match status" value="1"/>
</dbReference>
<dbReference type="PANTHER" id="PTHR30352:SF13">
    <property type="entry name" value="GLYCYL-RADICAL ENZYME ACTIVATING ENZYME YJJW-RELATED"/>
    <property type="match status" value="1"/>
</dbReference>
<keyword evidence="9" id="KW-0411">Iron-sulfur</keyword>
<dbReference type="PANTHER" id="PTHR30352">
    <property type="entry name" value="PYRUVATE FORMATE-LYASE-ACTIVATING ENZYME"/>
    <property type="match status" value="1"/>
</dbReference>
<dbReference type="InterPro" id="IPR001989">
    <property type="entry name" value="Radical_activat_CS"/>
</dbReference>
<dbReference type="AlphaFoldDB" id="A0A8J6N5P3"/>
<protein>
    <submittedName>
        <fullName evidence="11">Anaerobic ribonucleoside-triphosphate reductase activating protein</fullName>
    </submittedName>
</protein>
<evidence type="ECO:0000256" key="2">
    <source>
        <dbReference type="ARBA" id="ARBA00009777"/>
    </source>
</evidence>
<dbReference type="InterPro" id="IPR058240">
    <property type="entry name" value="rSAM_sf"/>
</dbReference>
<dbReference type="PROSITE" id="PS51918">
    <property type="entry name" value="RADICAL_SAM"/>
    <property type="match status" value="1"/>
</dbReference>
<organism evidence="11 12">
    <name type="scientific">Candidatus Desulfaltia bathyphila</name>
    <dbReference type="NCBI Taxonomy" id="2841697"/>
    <lineage>
        <taxon>Bacteria</taxon>
        <taxon>Pseudomonadati</taxon>
        <taxon>Thermodesulfobacteriota</taxon>
        <taxon>Desulfobacteria</taxon>
        <taxon>Desulfobacterales</taxon>
        <taxon>Desulfobacterales incertae sedis</taxon>
        <taxon>Candidatus Desulfaltia</taxon>
    </lineage>
</organism>
<dbReference type="InterPro" id="IPR012840">
    <property type="entry name" value="NrdG2"/>
</dbReference>
<reference evidence="11 12" key="1">
    <citation type="submission" date="2020-08" db="EMBL/GenBank/DDBJ databases">
        <title>Bridging the membrane lipid divide: bacteria of the FCB group superphylum have the potential to synthesize archaeal ether lipids.</title>
        <authorList>
            <person name="Villanueva L."/>
            <person name="Von Meijenfeldt F.A.B."/>
            <person name="Westbye A.B."/>
            <person name="Yadav S."/>
            <person name="Hopmans E.C."/>
            <person name="Dutilh B.E."/>
            <person name="Sinninghe Damste J.S."/>
        </authorList>
    </citation>
    <scope>NUCLEOTIDE SEQUENCE [LARGE SCALE GENOMIC DNA]</scope>
    <source>
        <strain evidence="11">NIOZ-UU82</strain>
    </source>
</reference>
<keyword evidence="5" id="KW-0949">S-adenosyl-L-methionine</keyword>
<keyword evidence="7" id="KW-0560">Oxidoreductase</keyword>
<evidence type="ECO:0000256" key="6">
    <source>
        <dbReference type="ARBA" id="ARBA00022723"/>
    </source>
</evidence>
<evidence type="ECO:0000256" key="4">
    <source>
        <dbReference type="ARBA" id="ARBA00022485"/>
    </source>
</evidence>
<keyword evidence="8" id="KW-0408">Iron</keyword>
<dbReference type="Gene3D" id="3.20.20.70">
    <property type="entry name" value="Aldolase class I"/>
    <property type="match status" value="1"/>
</dbReference>
<evidence type="ECO:0000259" key="10">
    <source>
        <dbReference type="PROSITE" id="PS51918"/>
    </source>
</evidence>
<name>A0A8J6N5P3_9BACT</name>
<comment type="similarity">
    <text evidence="2">Belongs to the organic radical-activating enzymes family.</text>
</comment>
<dbReference type="Proteomes" id="UP000603545">
    <property type="component" value="Unassembled WGS sequence"/>
</dbReference>
<dbReference type="Pfam" id="PF04055">
    <property type="entry name" value="Radical_SAM"/>
    <property type="match status" value="1"/>
</dbReference>
<dbReference type="GO" id="GO:0051539">
    <property type="term" value="F:4 iron, 4 sulfur cluster binding"/>
    <property type="evidence" value="ECO:0007669"/>
    <property type="project" value="UniProtKB-KW"/>
</dbReference>
<keyword evidence="6" id="KW-0479">Metal-binding</keyword>
<keyword evidence="4" id="KW-0004">4Fe-4S</keyword>
<dbReference type="SFLD" id="SFLDS00029">
    <property type="entry name" value="Radical_SAM"/>
    <property type="match status" value="1"/>
</dbReference>
<dbReference type="CDD" id="cd01335">
    <property type="entry name" value="Radical_SAM"/>
    <property type="match status" value="1"/>
</dbReference>
<comment type="subunit">
    <text evidence="3">Monomer.</text>
</comment>
<sequence length="230" mass="25951">MTIGGLQKNSLIDYPGKISCVLFLSGCNFACPYCHNPDLARGCLAANINENSIYDFLESRREFLDGVVISGGEPTLQKDLIRLCRKTKQMGYPVKIDTNGSRPRVVQALIDEGLVDYVAMDIKTDPARYFPLIQKKGNQKNIIASIQIIMESKIDYEFRTTCIKPFIDADVIESISRLISGAKLYALQKFRNSGVLQPEFFHGNECGYSDDELMHLKSLTKPWVKRCIVR</sequence>
<dbReference type="EMBL" id="JACNLL010000037">
    <property type="protein sequence ID" value="MBC8199158.1"/>
    <property type="molecule type" value="Genomic_DNA"/>
</dbReference>
<proteinExistence type="inferred from homology"/>
<evidence type="ECO:0000256" key="1">
    <source>
        <dbReference type="ARBA" id="ARBA00001966"/>
    </source>
</evidence>
<comment type="caution">
    <text evidence="11">The sequence shown here is derived from an EMBL/GenBank/DDBJ whole genome shotgun (WGS) entry which is preliminary data.</text>
</comment>
<dbReference type="SUPFAM" id="SSF102114">
    <property type="entry name" value="Radical SAM enzymes"/>
    <property type="match status" value="1"/>
</dbReference>
<dbReference type="GO" id="GO:0016491">
    <property type="term" value="F:oxidoreductase activity"/>
    <property type="evidence" value="ECO:0007669"/>
    <property type="project" value="UniProtKB-KW"/>
</dbReference>
<gene>
    <name evidence="11" type="ORF">H8E80_03810</name>
</gene>
<dbReference type="InterPro" id="IPR034457">
    <property type="entry name" value="Organic_radical-activating"/>
</dbReference>
<comment type="cofactor">
    <cofactor evidence="1">
        <name>[4Fe-4S] cluster</name>
        <dbReference type="ChEBI" id="CHEBI:49883"/>
    </cofactor>
</comment>
<accession>A0A8J6N5P3</accession>
<dbReference type="InterPro" id="IPR013785">
    <property type="entry name" value="Aldolase_TIM"/>
</dbReference>
<dbReference type="InterPro" id="IPR007197">
    <property type="entry name" value="rSAM"/>
</dbReference>
<evidence type="ECO:0000256" key="5">
    <source>
        <dbReference type="ARBA" id="ARBA00022691"/>
    </source>
</evidence>
<dbReference type="NCBIfam" id="TIGR02495">
    <property type="entry name" value="NrdG2"/>
    <property type="match status" value="1"/>
</dbReference>
<evidence type="ECO:0000256" key="7">
    <source>
        <dbReference type="ARBA" id="ARBA00023002"/>
    </source>
</evidence>
<evidence type="ECO:0000313" key="12">
    <source>
        <dbReference type="Proteomes" id="UP000603545"/>
    </source>
</evidence>
<evidence type="ECO:0000256" key="3">
    <source>
        <dbReference type="ARBA" id="ARBA00011245"/>
    </source>
</evidence>
<dbReference type="PROSITE" id="PS01087">
    <property type="entry name" value="RADICAL_ACTIVATING"/>
    <property type="match status" value="1"/>
</dbReference>
<dbReference type="GO" id="GO:0046872">
    <property type="term" value="F:metal ion binding"/>
    <property type="evidence" value="ECO:0007669"/>
    <property type="project" value="UniProtKB-KW"/>
</dbReference>
<evidence type="ECO:0000256" key="9">
    <source>
        <dbReference type="ARBA" id="ARBA00023014"/>
    </source>
</evidence>
<evidence type="ECO:0000256" key="8">
    <source>
        <dbReference type="ARBA" id="ARBA00023004"/>
    </source>
</evidence>